<dbReference type="EMBL" id="BMAV01009735">
    <property type="protein sequence ID" value="GFY54152.1"/>
    <property type="molecule type" value="Genomic_DNA"/>
</dbReference>
<evidence type="ECO:0000313" key="1">
    <source>
        <dbReference type="EMBL" id="GFY54152.1"/>
    </source>
</evidence>
<sequence>MAEEIFGDPFFPYHLHIFGHSPESDLWKCLESGRALDPQEVLAPPPLQSESYRFLVQRGNSPCTESNVDCGIPADLQATNGNIIISRDNAALPVTSSPCGDTTTTAL</sequence>
<dbReference type="AlphaFoldDB" id="A0A8X7C5B9"/>
<evidence type="ECO:0000313" key="2">
    <source>
        <dbReference type="Proteomes" id="UP000886998"/>
    </source>
</evidence>
<gene>
    <name evidence="1" type="ORF">TNIN_128081</name>
</gene>
<proteinExistence type="predicted"/>
<name>A0A8X7C5B9_9ARAC</name>
<organism evidence="1 2">
    <name type="scientific">Trichonephila inaurata madagascariensis</name>
    <dbReference type="NCBI Taxonomy" id="2747483"/>
    <lineage>
        <taxon>Eukaryota</taxon>
        <taxon>Metazoa</taxon>
        <taxon>Ecdysozoa</taxon>
        <taxon>Arthropoda</taxon>
        <taxon>Chelicerata</taxon>
        <taxon>Arachnida</taxon>
        <taxon>Araneae</taxon>
        <taxon>Araneomorphae</taxon>
        <taxon>Entelegynae</taxon>
        <taxon>Araneoidea</taxon>
        <taxon>Nephilidae</taxon>
        <taxon>Trichonephila</taxon>
        <taxon>Trichonephila inaurata</taxon>
    </lineage>
</organism>
<accession>A0A8X7C5B9</accession>
<comment type="caution">
    <text evidence="1">The sequence shown here is derived from an EMBL/GenBank/DDBJ whole genome shotgun (WGS) entry which is preliminary data.</text>
</comment>
<dbReference type="Proteomes" id="UP000886998">
    <property type="component" value="Unassembled WGS sequence"/>
</dbReference>
<protein>
    <submittedName>
        <fullName evidence="1">Uncharacterized protein</fullName>
    </submittedName>
</protein>
<keyword evidence="2" id="KW-1185">Reference proteome</keyword>
<reference evidence="1" key="1">
    <citation type="submission" date="2020-08" db="EMBL/GenBank/DDBJ databases">
        <title>Multicomponent nature underlies the extraordinary mechanical properties of spider dragline silk.</title>
        <authorList>
            <person name="Kono N."/>
            <person name="Nakamura H."/>
            <person name="Mori M."/>
            <person name="Yoshida Y."/>
            <person name="Ohtoshi R."/>
            <person name="Malay A.D."/>
            <person name="Moran D.A.P."/>
            <person name="Tomita M."/>
            <person name="Numata K."/>
            <person name="Arakawa K."/>
        </authorList>
    </citation>
    <scope>NUCLEOTIDE SEQUENCE</scope>
</reference>